<organism evidence="4 5">
    <name type="scientific">Pontiella desulfatans</name>
    <dbReference type="NCBI Taxonomy" id="2750659"/>
    <lineage>
        <taxon>Bacteria</taxon>
        <taxon>Pseudomonadati</taxon>
        <taxon>Kiritimatiellota</taxon>
        <taxon>Kiritimatiellia</taxon>
        <taxon>Kiritimatiellales</taxon>
        <taxon>Pontiellaceae</taxon>
        <taxon>Pontiella</taxon>
    </lineage>
</organism>
<proteinExistence type="predicted"/>
<dbReference type="Pfam" id="PF13505">
    <property type="entry name" value="OMP_b-brl"/>
    <property type="match status" value="1"/>
</dbReference>
<feature type="domain" description="Outer membrane protein beta-barrel" evidence="3">
    <location>
        <begin position="8"/>
        <end position="174"/>
    </location>
</feature>
<dbReference type="EMBL" id="CAAHFG010000004">
    <property type="protein sequence ID" value="VGO16651.1"/>
    <property type="molecule type" value="Genomic_DNA"/>
</dbReference>
<accession>A0A6C2UAW1</accession>
<dbReference type="InterPro" id="IPR011250">
    <property type="entry name" value="OMP/PagP_B-barrel"/>
</dbReference>
<dbReference type="SUPFAM" id="SSF56925">
    <property type="entry name" value="OMPA-like"/>
    <property type="match status" value="1"/>
</dbReference>
<name>A0A6C2UAW1_PONDE</name>
<evidence type="ECO:0000256" key="1">
    <source>
        <dbReference type="ARBA" id="ARBA00022729"/>
    </source>
</evidence>
<evidence type="ECO:0000313" key="4">
    <source>
        <dbReference type="EMBL" id="VGO16651.1"/>
    </source>
</evidence>
<evidence type="ECO:0000313" key="5">
    <source>
        <dbReference type="Proteomes" id="UP000366872"/>
    </source>
</evidence>
<dbReference type="RefSeq" id="WP_136082187.1">
    <property type="nucleotide sequence ID" value="NZ_CAAHFG010000004.1"/>
</dbReference>
<evidence type="ECO:0000256" key="2">
    <source>
        <dbReference type="SAM" id="SignalP"/>
    </source>
</evidence>
<evidence type="ECO:0000259" key="3">
    <source>
        <dbReference type="Pfam" id="PF13505"/>
    </source>
</evidence>
<sequence length="174" mass="18962">MFKKITVLFAMIATTSIAQAEGTYAGGAVNYLNINDANDAGFSIEGFVGMSLAEALRGEFALSADQAEFGSKKVRMVDIFANLYYDFKLESKVNPYVLGGIGYGSAATGDWFSSSSRDGNLLGQVGAGIAFPVSKQVMLDFKYRYQFSSDYYLPNTRTFQLTGHSLGLGFRYSF</sequence>
<keyword evidence="5" id="KW-1185">Reference proteome</keyword>
<dbReference type="Proteomes" id="UP000366872">
    <property type="component" value="Unassembled WGS sequence"/>
</dbReference>
<dbReference type="InterPro" id="IPR027385">
    <property type="entry name" value="Beta-barrel_OMP"/>
</dbReference>
<gene>
    <name evidence="4" type="ORF">PDESU_05242</name>
</gene>
<feature type="chain" id="PRO_5025470930" description="Outer membrane protein beta-barrel domain-containing protein" evidence="2">
    <location>
        <begin position="21"/>
        <end position="174"/>
    </location>
</feature>
<reference evidence="4 5" key="1">
    <citation type="submission" date="2019-04" db="EMBL/GenBank/DDBJ databases">
        <authorList>
            <person name="Van Vliet M D."/>
        </authorList>
    </citation>
    <scope>NUCLEOTIDE SEQUENCE [LARGE SCALE GENOMIC DNA]</scope>
    <source>
        <strain evidence="4 5">F1</strain>
    </source>
</reference>
<keyword evidence="1 2" id="KW-0732">Signal</keyword>
<feature type="signal peptide" evidence="2">
    <location>
        <begin position="1"/>
        <end position="20"/>
    </location>
</feature>
<dbReference type="Gene3D" id="2.40.160.20">
    <property type="match status" value="1"/>
</dbReference>
<protein>
    <recommendedName>
        <fullName evidence="3">Outer membrane protein beta-barrel domain-containing protein</fullName>
    </recommendedName>
</protein>
<dbReference type="AlphaFoldDB" id="A0A6C2UAW1"/>